<dbReference type="PANTHER" id="PTHR33164">
    <property type="entry name" value="TRANSCRIPTIONAL REGULATOR, MARR FAMILY"/>
    <property type="match status" value="1"/>
</dbReference>
<dbReference type="InterPro" id="IPR000835">
    <property type="entry name" value="HTH_MarR-typ"/>
</dbReference>
<keyword evidence="3" id="KW-1185">Reference proteome</keyword>
<dbReference type="SMART" id="SM00347">
    <property type="entry name" value="HTH_MARR"/>
    <property type="match status" value="1"/>
</dbReference>
<dbReference type="Proteomes" id="UP000326838">
    <property type="component" value="Unassembled WGS sequence"/>
</dbReference>
<comment type="caution">
    <text evidence="2">The sequence shown here is derived from an EMBL/GenBank/DDBJ whole genome shotgun (WGS) entry which is preliminary data.</text>
</comment>
<dbReference type="InterPro" id="IPR039422">
    <property type="entry name" value="MarR/SlyA-like"/>
</dbReference>
<dbReference type="AlphaFoldDB" id="A0A5N0TDI3"/>
<dbReference type="Pfam" id="PF12802">
    <property type="entry name" value="MarR_2"/>
    <property type="match status" value="1"/>
</dbReference>
<protein>
    <submittedName>
        <fullName evidence="2">MarR family transcriptional regulator</fullName>
    </submittedName>
</protein>
<dbReference type="GO" id="GO:0006950">
    <property type="term" value="P:response to stress"/>
    <property type="evidence" value="ECO:0007669"/>
    <property type="project" value="TreeGrafter"/>
</dbReference>
<gene>
    <name evidence="2" type="ORF">F6B40_10440</name>
</gene>
<evidence type="ECO:0000313" key="2">
    <source>
        <dbReference type="EMBL" id="KAA9132137.1"/>
    </source>
</evidence>
<evidence type="ECO:0000259" key="1">
    <source>
        <dbReference type="PROSITE" id="PS50995"/>
    </source>
</evidence>
<proteinExistence type="predicted"/>
<accession>A0A5N0TDI3</accession>
<dbReference type="InterPro" id="IPR036388">
    <property type="entry name" value="WH-like_DNA-bd_sf"/>
</dbReference>
<dbReference type="EMBL" id="VYUY01000015">
    <property type="protein sequence ID" value="KAA9132137.1"/>
    <property type="molecule type" value="Genomic_DNA"/>
</dbReference>
<sequence>MVTPRSAPVSARPSTPSDRLWSSLVGGDVAFLLARANARSLARANVALAEYDLKVRSYSVLALAADGSRPTQRELSEFLRLDPSQIVSLVDDLESRGLARRESDPNDRRANVVVATERGRDLHQRARLAAQAAEEESFRSLDESDRDRLTALLRAIATDPAE</sequence>
<dbReference type="RefSeq" id="WP_150893754.1">
    <property type="nucleotide sequence ID" value="NZ_VYUY01000015.1"/>
</dbReference>
<dbReference type="PRINTS" id="PR00598">
    <property type="entry name" value="HTHMARR"/>
</dbReference>
<reference evidence="3" key="1">
    <citation type="submission" date="2019-09" db="EMBL/GenBank/DDBJ databases">
        <title>Mumia zhuanghuii sp. nov. isolated from the intestinal contents of plateau pika (Ochotona curzoniae) in the Qinghai-Tibet plateau of China.</title>
        <authorList>
            <person name="Tian Z."/>
        </authorList>
    </citation>
    <scope>NUCLEOTIDE SEQUENCE [LARGE SCALE GENOMIC DNA]</scope>
    <source>
        <strain evidence="3">L-033</strain>
    </source>
</reference>
<dbReference type="SUPFAM" id="SSF46785">
    <property type="entry name" value="Winged helix' DNA-binding domain"/>
    <property type="match status" value="1"/>
</dbReference>
<dbReference type="PANTHER" id="PTHR33164:SF99">
    <property type="entry name" value="MARR FAMILY REGULATORY PROTEIN"/>
    <property type="match status" value="1"/>
</dbReference>
<organism evidence="2 3">
    <name type="scientific">Microbacterium caowuchunii</name>
    <dbReference type="NCBI Taxonomy" id="2614638"/>
    <lineage>
        <taxon>Bacteria</taxon>
        <taxon>Bacillati</taxon>
        <taxon>Actinomycetota</taxon>
        <taxon>Actinomycetes</taxon>
        <taxon>Micrococcales</taxon>
        <taxon>Microbacteriaceae</taxon>
        <taxon>Microbacterium</taxon>
    </lineage>
</organism>
<dbReference type="PROSITE" id="PS50995">
    <property type="entry name" value="HTH_MARR_2"/>
    <property type="match status" value="1"/>
</dbReference>
<name>A0A5N0TDI3_9MICO</name>
<evidence type="ECO:0000313" key="3">
    <source>
        <dbReference type="Proteomes" id="UP000326838"/>
    </source>
</evidence>
<dbReference type="GO" id="GO:0003700">
    <property type="term" value="F:DNA-binding transcription factor activity"/>
    <property type="evidence" value="ECO:0007669"/>
    <property type="project" value="InterPro"/>
</dbReference>
<dbReference type="InterPro" id="IPR036390">
    <property type="entry name" value="WH_DNA-bd_sf"/>
</dbReference>
<feature type="domain" description="HTH marR-type" evidence="1">
    <location>
        <begin position="26"/>
        <end position="158"/>
    </location>
</feature>
<dbReference type="Gene3D" id="1.10.10.10">
    <property type="entry name" value="Winged helix-like DNA-binding domain superfamily/Winged helix DNA-binding domain"/>
    <property type="match status" value="1"/>
</dbReference>